<dbReference type="PANTHER" id="PTHR38459:SF1">
    <property type="entry name" value="PROPHAGE BACTOPRENOL-LINKED GLUCOSE TRANSLOCASE HOMOLOG"/>
    <property type="match status" value="1"/>
</dbReference>
<feature type="domain" description="GtrA/DPMS transmembrane" evidence="7">
    <location>
        <begin position="11"/>
        <end position="121"/>
    </location>
</feature>
<feature type="transmembrane region" description="Helical" evidence="6">
    <location>
        <begin position="72"/>
        <end position="91"/>
    </location>
</feature>
<dbReference type="Proteomes" id="UP001338137">
    <property type="component" value="Unassembled WGS sequence"/>
</dbReference>
<dbReference type="Pfam" id="PF04138">
    <property type="entry name" value="GtrA_DPMS_TM"/>
    <property type="match status" value="1"/>
</dbReference>
<accession>A0ABU6G1B2</accession>
<sequence>MKRFFTKEFIRFIVVGMLNTLLTYLVYLLLNNLLNYNTAYAVGYIMGLVFSYFMNTIFVFKGSLTLKKGLQFPFVYLLQFILSECILFILVDQLHFNKTSAPLVVVILTIPITFLLSKLIIKRDS</sequence>
<keyword evidence="5 6" id="KW-0472">Membrane</keyword>
<evidence type="ECO:0000256" key="6">
    <source>
        <dbReference type="SAM" id="Phobius"/>
    </source>
</evidence>
<evidence type="ECO:0000256" key="3">
    <source>
        <dbReference type="ARBA" id="ARBA00022692"/>
    </source>
</evidence>
<dbReference type="RefSeq" id="WP_326072247.1">
    <property type="nucleotide sequence ID" value="NZ_JARLKY010000026.1"/>
</dbReference>
<dbReference type="InterPro" id="IPR007267">
    <property type="entry name" value="GtrA_DPMS_TM"/>
</dbReference>
<evidence type="ECO:0000313" key="8">
    <source>
        <dbReference type="EMBL" id="MEC0227957.1"/>
    </source>
</evidence>
<dbReference type="InterPro" id="IPR051401">
    <property type="entry name" value="GtrA_CellWall_Glycosyl"/>
</dbReference>
<evidence type="ECO:0000259" key="7">
    <source>
        <dbReference type="Pfam" id="PF04138"/>
    </source>
</evidence>
<organism evidence="8 9">
    <name type="scientific">Paenibacillus alba</name>
    <dbReference type="NCBI Taxonomy" id="1197127"/>
    <lineage>
        <taxon>Bacteria</taxon>
        <taxon>Bacillati</taxon>
        <taxon>Bacillota</taxon>
        <taxon>Bacilli</taxon>
        <taxon>Bacillales</taxon>
        <taxon>Paenibacillaceae</taxon>
        <taxon>Paenibacillus</taxon>
    </lineage>
</organism>
<comment type="caution">
    <text evidence="8">The sequence shown here is derived from an EMBL/GenBank/DDBJ whole genome shotgun (WGS) entry which is preliminary data.</text>
</comment>
<comment type="subcellular location">
    <subcellularLocation>
        <location evidence="1">Membrane</location>
        <topology evidence="1">Multi-pass membrane protein</topology>
    </subcellularLocation>
</comment>
<feature type="transmembrane region" description="Helical" evidence="6">
    <location>
        <begin position="103"/>
        <end position="121"/>
    </location>
</feature>
<keyword evidence="9" id="KW-1185">Reference proteome</keyword>
<reference evidence="8 9" key="1">
    <citation type="submission" date="2023-03" db="EMBL/GenBank/DDBJ databases">
        <title>Bacillus Genome Sequencing.</title>
        <authorList>
            <person name="Dunlap C."/>
        </authorList>
    </citation>
    <scope>NUCLEOTIDE SEQUENCE [LARGE SCALE GENOMIC DNA]</scope>
    <source>
        <strain evidence="8 9">BD-533</strain>
    </source>
</reference>
<name>A0ABU6G1B2_9BACL</name>
<dbReference type="EMBL" id="JARLKY010000026">
    <property type="protein sequence ID" value="MEC0227957.1"/>
    <property type="molecule type" value="Genomic_DNA"/>
</dbReference>
<protein>
    <submittedName>
        <fullName evidence="8">GtrA family protein</fullName>
    </submittedName>
</protein>
<feature type="transmembrane region" description="Helical" evidence="6">
    <location>
        <begin position="42"/>
        <end position="60"/>
    </location>
</feature>
<proteinExistence type="inferred from homology"/>
<evidence type="ECO:0000256" key="2">
    <source>
        <dbReference type="ARBA" id="ARBA00009399"/>
    </source>
</evidence>
<evidence type="ECO:0000256" key="1">
    <source>
        <dbReference type="ARBA" id="ARBA00004141"/>
    </source>
</evidence>
<evidence type="ECO:0000313" key="9">
    <source>
        <dbReference type="Proteomes" id="UP001338137"/>
    </source>
</evidence>
<keyword evidence="3 6" id="KW-0812">Transmembrane</keyword>
<evidence type="ECO:0000256" key="5">
    <source>
        <dbReference type="ARBA" id="ARBA00023136"/>
    </source>
</evidence>
<evidence type="ECO:0000256" key="4">
    <source>
        <dbReference type="ARBA" id="ARBA00022989"/>
    </source>
</evidence>
<gene>
    <name evidence="8" type="ORF">P4I72_12545</name>
</gene>
<keyword evidence="4 6" id="KW-1133">Transmembrane helix</keyword>
<dbReference type="PANTHER" id="PTHR38459">
    <property type="entry name" value="PROPHAGE BACTOPRENOL-LINKED GLUCOSE TRANSLOCASE HOMOLOG"/>
    <property type="match status" value="1"/>
</dbReference>
<feature type="transmembrane region" description="Helical" evidence="6">
    <location>
        <begin position="12"/>
        <end position="30"/>
    </location>
</feature>
<comment type="similarity">
    <text evidence="2">Belongs to the GtrA family.</text>
</comment>